<gene>
    <name evidence="1" type="ORF">SDC9_199825</name>
</gene>
<evidence type="ECO:0000313" key="1">
    <source>
        <dbReference type="EMBL" id="MPN52171.1"/>
    </source>
</evidence>
<sequence length="167" mass="18071">MAGRRGVENDVVIFPLHLLIRNEIGKLIECRNFYGARAGKLFFHVRERGLRQQSSIGCNDAFAVFGGSLQGVEVCDSQVGNLRNRRALVGKLHSENVLQIGGGVGADQKYATTAICEGYCRGAGKAGFPNAALAGEEEVLGRVDLIEAVGFHISSTRLLNSRIPRCR</sequence>
<protein>
    <submittedName>
        <fullName evidence="1">Uncharacterized protein</fullName>
    </submittedName>
</protein>
<proteinExistence type="predicted"/>
<comment type="caution">
    <text evidence="1">The sequence shown here is derived from an EMBL/GenBank/DDBJ whole genome shotgun (WGS) entry which is preliminary data.</text>
</comment>
<organism evidence="1">
    <name type="scientific">bioreactor metagenome</name>
    <dbReference type="NCBI Taxonomy" id="1076179"/>
    <lineage>
        <taxon>unclassified sequences</taxon>
        <taxon>metagenomes</taxon>
        <taxon>ecological metagenomes</taxon>
    </lineage>
</organism>
<dbReference type="AlphaFoldDB" id="A0A645ILK0"/>
<reference evidence="1" key="1">
    <citation type="submission" date="2019-08" db="EMBL/GenBank/DDBJ databases">
        <authorList>
            <person name="Kucharzyk K."/>
            <person name="Murdoch R.W."/>
            <person name="Higgins S."/>
            <person name="Loffler F."/>
        </authorList>
    </citation>
    <scope>NUCLEOTIDE SEQUENCE</scope>
</reference>
<accession>A0A645ILK0</accession>
<dbReference type="EMBL" id="VSSQ01118019">
    <property type="protein sequence ID" value="MPN52171.1"/>
    <property type="molecule type" value="Genomic_DNA"/>
</dbReference>
<name>A0A645ILK0_9ZZZZ</name>